<evidence type="ECO:0000256" key="1">
    <source>
        <dbReference type="SAM" id="MobiDB-lite"/>
    </source>
</evidence>
<organism evidence="3 4">
    <name type="scientific">Streptomyces asoensis</name>
    <dbReference type="NCBI Taxonomy" id="249586"/>
    <lineage>
        <taxon>Bacteria</taxon>
        <taxon>Bacillati</taxon>
        <taxon>Actinomycetota</taxon>
        <taxon>Actinomycetes</taxon>
        <taxon>Kitasatosporales</taxon>
        <taxon>Streptomycetaceae</taxon>
        <taxon>Streptomyces</taxon>
    </lineage>
</organism>
<gene>
    <name evidence="3" type="ORF">G9272_34450</name>
</gene>
<evidence type="ECO:0000256" key="2">
    <source>
        <dbReference type="SAM" id="SignalP"/>
    </source>
</evidence>
<feature type="region of interest" description="Disordered" evidence="1">
    <location>
        <begin position="36"/>
        <end position="55"/>
    </location>
</feature>
<feature type="region of interest" description="Disordered" evidence="1">
    <location>
        <begin position="60"/>
        <end position="131"/>
    </location>
</feature>
<accession>A0A6M4X9G8</accession>
<dbReference type="AlphaFoldDB" id="A0A6M4X9G8"/>
<feature type="signal peptide" evidence="2">
    <location>
        <begin position="1"/>
        <end position="31"/>
    </location>
</feature>
<protein>
    <recommendedName>
        <fullName evidence="5">Secreted protein</fullName>
    </recommendedName>
</protein>
<dbReference type="Proteomes" id="UP000502665">
    <property type="component" value="Chromosome"/>
</dbReference>
<dbReference type="EMBL" id="CP049838">
    <property type="protein sequence ID" value="QJT04773.1"/>
    <property type="molecule type" value="Genomic_DNA"/>
</dbReference>
<feature type="chain" id="PRO_5039015235" description="Secreted protein" evidence="2">
    <location>
        <begin position="32"/>
        <end position="137"/>
    </location>
</feature>
<evidence type="ECO:0000313" key="3">
    <source>
        <dbReference type="EMBL" id="QJT04773.1"/>
    </source>
</evidence>
<keyword evidence="2" id="KW-0732">Signal</keyword>
<proteinExistence type="predicted"/>
<evidence type="ECO:0000313" key="4">
    <source>
        <dbReference type="Proteomes" id="UP000502665"/>
    </source>
</evidence>
<keyword evidence="4" id="KW-1185">Reference proteome</keyword>
<name>A0A6M4X9G8_9ACTN</name>
<dbReference type="RefSeq" id="WP_171400095.1">
    <property type="nucleotide sequence ID" value="NZ_CP049838.1"/>
</dbReference>
<sequence length="137" mass="14658">MFRGTTTRTVISILAAVLLALPFFAPTSSFAPAHTVRQAEAKTQPGNKLSGKAMRDEIATFRDCDRSGGPADPLRTRDRHRATTSASAASTPQEPERALLAQDPAAAHQPPRPGDPYHRSSRSSAAHSPAALQVFRC</sequence>
<reference evidence="3" key="1">
    <citation type="submission" date="2020-03" db="EMBL/GenBank/DDBJ databases">
        <title>Molecular networking-based the target discovery of potent antiproliferative macrolactams: 5/6/7/16 polycyclic ansamycins and glycosylated trienomycin from Streptomyces cacaoi subsp. asoensis.</title>
        <authorList>
            <person name="Liu L.-L."/>
        </authorList>
    </citation>
    <scope>NUCLEOTIDE SEQUENCE [LARGE SCALE GENOMIC DNA]</scope>
    <source>
        <strain evidence="3">H2S5</strain>
    </source>
</reference>
<evidence type="ECO:0008006" key="5">
    <source>
        <dbReference type="Google" id="ProtNLM"/>
    </source>
</evidence>